<dbReference type="EMBL" id="AYYC01000578">
    <property type="protein sequence ID" value="ETK05092.1"/>
    <property type="molecule type" value="Genomic_DNA"/>
</dbReference>
<sequence>MIWLFNRLDNLLSITIKREVKEEDSGSICSHAEALEKQALFINSTLTQLGCNILWKMFRHGMIEHHGLYLNLATMKVNPIIVRLIPKLYTKHTKQGLNVILLW</sequence>
<dbReference type="PATRIC" id="fig|1410950.3.peg.625"/>
<dbReference type="Proteomes" id="UP000018872">
    <property type="component" value="Unassembled WGS sequence"/>
</dbReference>
<evidence type="ECO:0000313" key="1">
    <source>
        <dbReference type="EMBL" id="ETK05092.1"/>
    </source>
</evidence>
<protein>
    <submittedName>
        <fullName evidence="1">Uncharacterized protein</fullName>
    </submittedName>
</protein>
<name>W2CF69_9BACT</name>
<dbReference type="AlphaFoldDB" id="W2CF69"/>
<organism evidence="1 2">
    <name type="scientific">Tannerella sp. oral taxon BU063 isolate Cell 5</name>
    <dbReference type="NCBI Taxonomy" id="1410950"/>
    <lineage>
        <taxon>Bacteria</taxon>
        <taxon>Pseudomonadati</taxon>
        <taxon>Bacteroidota</taxon>
        <taxon>Bacteroidia</taxon>
        <taxon>Bacteroidales</taxon>
        <taxon>Tannerellaceae</taxon>
        <taxon>Tannerella</taxon>
    </lineage>
</organism>
<accession>W2CF69</accession>
<reference evidence="1 2" key="1">
    <citation type="submission" date="2013-11" db="EMBL/GenBank/DDBJ databases">
        <title>Single cell genomics of uncultured Tannerella BU063 (oral taxon 286).</title>
        <authorList>
            <person name="Beall C.J."/>
            <person name="Campbell A.G."/>
            <person name="Griffen A.L."/>
            <person name="Podar M."/>
            <person name="Leys E.J."/>
        </authorList>
    </citation>
    <scope>NUCLEOTIDE SEQUENCE [LARGE SCALE GENOMIC DNA]</scope>
    <source>
        <strain evidence="1">Cell 5</strain>
    </source>
</reference>
<evidence type="ECO:0000313" key="2">
    <source>
        <dbReference type="Proteomes" id="UP000018872"/>
    </source>
</evidence>
<proteinExistence type="predicted"/>
<comment type="caution">
    <text evidence="1">The sequence shown here is derived from an EMBL/GenBank/DDBJ whole genome shotgun (WGS) entry which is preliminary data.</text>
</comment>
<gene>
    <name evidence="1" type="ORF">T229_05350</name>
</gene>